<evidence type="ECO:0000256" key="8">
    <source>
        <dbReference type="PROSITE-ProRule" id="PRU00175"/>
    </source>
</evidence>
<evidence type="ECO:0000259" key="10">
    <source>
        <dbReference type="PROSITE" id="PS50089"/>
    </source>
</evidence>
<proteinExistence type="predicted"/>
<dbReference type="SUPFAM" id="SSF57850">
    <property type="entry name" value="RING/U-box"/>
    <property type="match status" value="1"/>
</dbReference>
<dbReference type="InterPro" id="IPR050731">
    <property type="entry name" value="HRD1_E3_ubiq-ligases"/>
</dbReference>
<sequence length="642" mass="74249">MERTTQSSDYLIYIIDIILRVPPLFILHSILNKSFLVPLIPENISFFGPTFIIWVLIILSFFCAAMVMLVLSTNQLIEVYLFLGAAGLLIVSYYWNKYYITTEVQQMTSKHDDFNSSKILDASDSEVKKGDMGALATNTFLQISIGYMFNMLGSPARDLDRQNRFQYLLMILSRVSILFSLMFPSLICLTDPSVKVLWVTPVISVIIPIIQLHWNIIWNYKRLYWVFKRGYLSTKHMLQLFGLQTLVESEWTRLHVPQVLQVYWITSVGHQAVALTISTLNTNYDISGLYWVSLDDVFIIVKTLLVKMCETFISLIATTSMVSVITHYIGIVMSYLVMSDNEEDRNMGTVSAILFLILALQTGLTSLSFDDRLTRLYRNICLLSTAILHFIHSMCNPLLMTLSASRSMNIQRHVRVLLMCVALITLPALLLYCLWSIHSISTWLLAVSAFSIEVIIKVLISLLIYTLFMIDAYMIDDSLWESLDDYVYYIKSTGNTIEFIFGIFLFCNGAWIMMFESGGTIRAFMMCIHAYFNIWVQAKEGWKIFMKRRTAVHKINMLPEASEEQLDSYNDVCAICYQELTTARITKCQHYFHGVCLRKWLYGHDNCPMCHKMIYEEQTEQNERVEENEHLLPNGLRHEHQD</sequence>
<comment type="caution">
    <text evidence="11">The sequence shown here is derived from an EMBL/GenBank/DDBJ whole genome shotgun (WGS) entry which is preliminary data.</text>
</comment>
<accession>A0A8S4NPM5</accession>
<keyword evidence="2 9" id="KW-0812">Transmembrane</keyword>
<protein>
    <recommendedName>
        <fullName evidence="10">RING-type domain-containing protein</fullName>
    </recommendedName>
</protein>
<evidence type="ECO:0000256" key="9">
    <source>
        <dbReference type="SAM" id="Phobius"/>
    </source>
</evidence>
<dbReference type="CDD" id="cd16476">
    <property type="entry name" value="RING-H2_RNF139-like"/>
    <property type="match status" value="1"/>
</dbReference>
<keyword evidence="3" id="KW-0479">Metal-binding</keyword>
<feature type="transmembrane region" description="Helical" evidence="9">
    <location>
        <begin position="443"/>
        <end position="468"/>
    </location>
</feature>
<dbReference type="InterPro" id="IPR001841">
    <property type="entry name" value="Znf_RING"/>
</dbReference>
<dbReference type="PROSITE" id="PS50089">
    <property type="entry name" value="ZF_RING_2"/>
    <property type="match status" value="1"/>
</dbReference>
<keyword evidence="12" id="KW-1185">Reference proteome</keyword>
<evidence type="ECO:0000256" key="1">
    <source>
        <dbReference type="ARBA" id="ARBA00004141"/>
    </source>
</evidence>
<dbReference type="EMBL" id="CAIIXF020000005">
    <property type="protein sequence ID" value="CAH1783593.1"/>
    <property type="molecule type" value="Genomic_DNA"/>
</dbReference>
<evidence type="ECO:0000256" key="4">
    <source>
        <dbReference type="ARBA" id="ARBA00022771"/>
    </source>
</evidence>
<dbReference type="GO" id="GO:0036503">
    <property type="term" value="P:ERAD pathway"/>
    <property type="evidence" value="ECO:0007669"/>
    <property type="project" value="TreeGrafter"/>
</dbReference>
<reference evidence="11" key="1">
    <citation type="submission" date="2022-03" db="EMBL/GenBank/DDBJ databases">
        <authorList>
            <person name="Martin C."/>
        </authorList>
    </citation>
    <scope>NUCLEOTIDE SEQUENCE</scope>
</reference>
<comment type="subcellular location">
    <subcellularLocation>
        <location evidence="1">Membrane</location>
        <topology evidence="1">Multi-pass membrane protein</topology>
    </subcellularLocation>
</comment>
<dbReference type="PANTHER" id="PTHR22763:SF163">
    <property type="entry name" value="E3 UBIQUITIN-PROTEIN LIGASE RNF139"/>
    <property type="match status" value="1"/>
</dbReference>
<evidence type="ECO:0000313" key="12">
    <source>
        <dbReference type="Proteomes" id="UP000749559"/>
    </source>
</evidence>
<keyword evidence="4 8" id="KW-0863">Zinc-finger</keyword>
<evidence type="ECO:0000256" key="2">
    <source>
        <dbReference type="ARBA" id="ARBA00022692"/>
    </source>
</evidence>
<dbReference type="SMART" id="SM00184">
    <property type="entry name" value="RING"/>
    <property type="match status" value="1"/>
</dbReference>
<feature type="transmembrane region" description="Helical" evidence="9">
    <location>
        <begin position="350"/>
        <end position="369"/>
    </location>
</feature>
<feature type="transmembrane region" description="Helical" evidence="9">
    <location>
        <begin position="196"/>
        <end position="218"/>
    </location>
</feature>
<dbReference type="GO" id="GO:0043161">
    <property type="term" value="P:proteasome-mediated ubiquitin-dependent protein catabolic process"/>
    <property type="evidence" value="ECO:0007669"/>
    <property type="project" value="TreeGrafter"/>
</dbReference>
<gene>
    <name evidence="11" type="ORF">OFUS_LOCUS9920</name>
</gene>
<dbReference type="InterPro" id="IPR013083">
    <property type="entry name" value="Znf_RING/FYVE/PHD"/>
</dbReference>
<dbReference type="AlphaFoldDB" id="A0A8S4NPM5"/>
<dbReference type="Gene3D" id="3.30.40.10">
    <property type="entry name" value="Zinc/RING finger domain, C3HC4 (zinc finger)"/>
    <property type="match status" value="1"/>
</dbReference>
<name>A0A8S4NPM5_OWEFU</name>
<feature type="domain" description="RING-type" evidence="10">
    <location>
        <begin position="573"/>
        <end position="611"/>
    </location>
</feature>
<evidence type="ECO:0000256" key="5">
    <source>
        <dbReference type="ARBA" id="ARBA00022833"/>
    </source>
</evidence>
<evidence type="ECO:0000256" key="6">
    <source>
        <dbReference type="ARBA" id="ARBA00022989"/>
    </source>
</evidence>
<evidence type="ECO:0000256" key="7">
    <source>
        <dbReference type="ARBA" id="ARBA00023136"/>
    </source>
</evidence>
<dbReference type="PANTHER" id="PTHR22763">
    <property type="entry name" value="RING ZINC FINGER PROTEIN"/>
    <property type="match status" value="1"/>
</dbReference>
<dbReference type="OrthoDB" id="6279432at2759"/>
<dbReference type="GO" id="GO:0008270">
    <property type="term" value="F:zinc ion binding"/>
    <property type="evidence" value="ECO:0007669"/>
    <property type="project" value="UniProtKB-KW"/>
</dbReference>
<keyword evidence="6 9" id="KW-1133">Transmembrane helix</keyword>
<evidence type="ECO:0000313" key="11">
    <source>
        <dbReference type="EMBL" id="CAH1783593.1"/>
    </source>
</evidence>
<feature type="transmembrane region" description="Helical" evidence="9">
    <location>
        <begin position="12"/>
        <end position="31"/>
    </location>
</feature>
<feature type="transmembrane region" description="Helical" evidence="9">
    <location>
        <begin position="79"/>
        <end position="95"/>
    </location>
</feature>
<dbReference type="GO" id="GO:0061630">
    <property type="term" value="F:ubiquitin protein ligase activity"/>
    <property type="evidence" value="ECO:0007669"/>
    <property type="project" value="TreeGrafter"/>
</dbReference>
<feature type="transmembrane region" description="Helical" evidence="9">
    <location>
        <begin position="51"/>
        <end position="72"/>
    </location>
</feature>
<dbReference type="GO" id="GO:0036513">
    <property type="term" value="C:Derlin-1 retrotranslocation complex"/>
    <property type="evidence" value="ECO:0007669"/>
    <property type="project" value="TreeGrafter"/>
</dbReference>
<evidence type="ECO:0000256" key="3">
    <source>
        <dbReference type="ARBA" id="ARBA00022723"/>
    </source>
</evidence>
<organism evidence="11 12">
    <name type="scientific">Owenia fusiformis</name>
    <name type="common">Polychaete worm</name>
    <dbReference type="NCBI Taxonomy" id="6347"/>
    <lineage>
        <taxon>Eukaryota</taxon>
        <taxon>Metazoa</taxon>
        <taxon>Spiralia</taxon>
        <taxon>Lophotrochozoa</taxon>
        <taxon>Annelida</taxon>
        <taxon>Polychaeta</taxon>
        <taxon>Sedentaria</taxon>
        <taxon>Canalipalpata</taxon>
        <taxon>Sabellida</taxon>
        <taxon>Oweniida</taxon>
        <taxon>Oweniidae</taxon>
        <taxon>Owenia</taxon>
    </lineage>
</organism>
<keyword evidence="5" id="KW-0862">Zinc</keyword>
<feature type="transmembrane region" description="Helical" evidence="9">
    <location>
        <begin position="312"/>
        <end position="338"/>
    </location>
</feature>
<dbReference type="InterPro" id="IPR025754">
    <property type="entry name" value="TRC8_N_dom"/>
</dbReference>
<feature type="transmembrane region" description="Helical" evidence="9">
    <location>
        <begin position="165"/>
        <end position="184"/>
    </location>
</feature>
<keyword evidence="7 9" id="KW-0472">Membrane</keyword>
<dbReference type="Proteomes" id="UP000749559">
    <property type="component" value="Unassembled WGS sequence"/>
</dbReference>
<dbReference type="Pfam" id="PF13705">
    <property type="entry name" value="TRC8_N"/>
    <property type="match status" value="1"/>
</dbReference>
<dbReference type="Pfam" id="PF13923">
    <property type="entry name" value="zf-C3HC4_2"/>
    <property type="match status" value="1"/>
</dbReference>
<feature type="transmembrane region" description="Helical" evidence="9">
    <location>
        <begin position="496"/>
        <end position="515"/>
    </location>
</feature>
<feature type="transmembrane region" description="Helical" evidence="9">
    <location>
        <begin position="416"/>
        <end position="437"/>
    </location>
</feature>